<dbReference type="PANTHER" id="PTHR15362:SF13">
    <property type="entry name" value="SI:CH1073-145M9.1"/>
    <property type="match status" value="1"/>
</dbReference>
<accession>A0A816N9H4</accession>
<dbReference type="EMBL" id="CAJNRE010004117">
    <property type="protein sequence ID" value="CAF2032878.1"/>
    <property type="molecule type" value="Genomic_DNA"/>
</dbReference>
<keyword evidence="6 9" id="KW-0472">Membrane</keyword>
<evidence type="ECO:0000256" key="2">
    <source>
        <dbReference type="ARBA" id="ARBA00022679"/>
    </source>
</evidence>
<feature type="transmembrane region" description="Helical" evidence="9">
    <location>
        <begin position="183"/>
        <end position="211"/>
    </location>
</feature>
<dbReference type="InterPro" id="IPR000462">
    <property type="entry name" value="CDP-OH_P_trans"/>
</dbReference>
<evidence type="ECO:0000256" key="6">
    <source>
        <dbReference type="ARBA" id="ARBA00023136"/>
    </source>
</evidence>
<dbReference type="PANTHER" id="PTHR15362">
    <property type="entry name" value="PHOSPHATIDYLINOSITOL SYNTHASE"/>
    <property type="match status" value="1"/>
</dbReference>
<dbReference type="Pfam" id="PF01066">
    <property type="entry name" value="CDP-OH_P_transf"/>
    <property type="match status" value="1"/>
</dbReference>
<sequence>MNKIHTLLYIPNLIGYFRICLLVLAWHYFDDPKENHCYFRICLLVLAWHYFDDPIVFLTFYVIQVLLDAVDGWTARYFNQVSKFGEFLDIVIDNIGRGILWTRIASIGIFITSIEWITFVALNNHGSDWKLKLSSSNDLIVRNALKNGFQTPFGFLIIVLGTHGLPIIMYMMKYRVIFEMSYLLLHIIHILCIIGRLFSFYCEIYVIFLFISEDLLK</sequence>
<feature type="transmembrane region" description="Helical" evidence="9">
    <location>
        <begin position="55"/>
        <end position="79"/>
    </location>
</feature>
<dbReference type="AlphaFoldDB" id="A0A816N9H4"/>
<dbReference type="GO" id="GO:0008654">
    <property type="term" value="P:phospholipid biosynthetic process"/>
    <property type="evidence" value="ECO:0007669"/>
    <property type="project" value="InterPro"/>
</dbReference>
<evidence type="ECO:0008006" key="12">
    <source>
        <dbReference type="Google" id="ProtNLM"/>
    </source>
</evidence>
<dbReference type="InterPro" id="IPR043130">
    <property type="entry name" value="CDP-OH_PTrfase_TM_dom"/>
</dbReference>
<feature type="transmembrane region" description="Helical" evidence="9">
    <location>
        <begin position="153"/>
        <end position="171"/>
    </location>
</feature>
<evidence type="ECO:0000256" key="5">
    <source>
        <dbReference type="ARBA" id="ARBA00023098"/>
    </source>
</evidence>
<evidence type="ECO:0000256" key="9">
    <source>
        <dbReference type="SAM" id="Phobius"/>
    </source>
</evidence>
<reference evidence="10" key="1">
    <citation type="submission" date="2021-02" db="EMBL/GenBank/DDBJ databases">
        <authorList>
            <person name="Nowell W R."/>
        </authorList>
    </citation>
    <scope>NUCLEOTIDE SEQUENCE</scope>
</reference>
<keyword evidence="4 9" id="KW-1133">Transmembrane helix</keyword>
<dbReference type="GO" id="GO:0016020">
    <property type="term" value="C:membrane"/>
    <property type="evidence" value="ECO:0007669"/>
    <property type="project" value="UniProtKB-SubCell"/>
</dbReference>
<feature type="transmembrane region" description="Helical" evidence="9">
    <location>
        <begin position="7"/>
        <end position="29"/>
    </location>
</feature>
<comment type="similarity">
    <text evidence="8">Belongs to the CDP-alcohol phosphatidyltransferase class-I family.</text>
</comment>
<keyword evidence="3 9" id="KW-0812">Transmembrane</keyword>
<dbReference type="GO" id="GO:0016780">
    <property type="term" value="F:phosphotransferase activity, for other substituted phosphate groups"/>
    <property type="evidence" value="ECO:0007669"/>
    <property type="project" value="InterPro"/>
</dbReference>
<keyword evidence="2 8" id="KW-0808">Transferase</keyword>
<comment type="subcellular location">
    <subcellularLocation>
        <location evidence="1">Membrane</location>
        <topology evidence="1">Multi-pass membrane protein</topology>
    </subcellularLocation>
</comment>
<evidence type="ECO:0000313" key="11">
    <source>
        <dbReference type="Proteomes" id="UP000663824"/>
    </source>
</evidence>
<dbReference type="PROSITE" id="PS00379">
    <property type="entry name" value="CDP_ALCOHOL_P_TRANSF"/>
    <property type="match status" value="1"/>
</dbReference>
<name>A0A816N9H4_9BILA</name>
<evidence type="ECO:0000256" key="4">
    <source>
        <dbReference type="ARBA" id="ARBA00022989"/>
    </source>
</evidence>
<evidence type="ECO:0000256" key="1">
    <source>
        <dbReference type="ARBA" id="ARBA00004141"/>
    </source>
</evidence>
<dbReference type="Proteomes" id="UP000663824">
    <property type="component" value="Unassembled WGS sequence"/>
</dbReference>
<evidence type="ECO:0000256" key="8">
    <source>
        <dbReference type="RuleBase" id="RU003750"/>
    </source>
</evidence>
<comment type="caution">
    <text evidence="10">The sequence shown here is derived from an EMBL/GenBank/DDBJ whole genome shotgun (WGS) entry which is preliminary data.</text>
</comment>
<dbReference type="Gene3D" id="1.20.120.1760">
    <property type="match status" value="1"/>
</dbReference>
<gene>
    <name evidence="10" type="ORF">MBJ925_LOCUS10142</name>
</gene>
<evidence type="ECO:0000256" key="3">
    <source>
        <dbReference type="ARBA" id="ARBA00022692"/>
    </source>
</evidence>
<dbReference type="InterPro" id="IPR048254">
    <property type="entry name" value="CDP_ALCOHOL_P_TRANSF_CS"/>
</dbReference>
<protein>
    <recommendedName>
        <fullName evidence="12">CDP-diacylglycerol--inositol 3-phosphatidyltransferase</fullName>
    </recommendedName>
</protein>
<evidence type="ECO:0000256" key="7">
    <source>
        <dbReference type="ARBA" id="ARBA00023264"/>
    </source>
</evidence>
<organism evidence="10 11">
    <name type="scientific">Rotaria magnacalcarata</name>
    <dbReference type="NCBI Taxonomy" id="392030"/>
    <lineage>
        <taxon>Eukaryota</taxon>
        <taxon>Metazoa</taxon>
        <taxon>Spiralia</taxon>
        <taxon>Gnathifera</taxon>
        <taxon>Rotifera</taxon>
        <taxon>Eurotatoria</taxon>
        <taxon>Bdelloidea</taxon>
        <taxon>Philodinida</taxon>
        <taxon>Philodinidae</taxon>
        <taxon>Rotaria</taxon>
    </lineage>
</organism>
<keyword evidence="5" id="KW-0443">Lipid metabolism</keyword>
<keyword evidence="7" id="KW-1208">Phospholipid metabolism</keyword>
<feature type="transmembrane region" description="Helical" evidence="9">
    <location>
        <begin position="100"/>
        <end position="122"/>
    </location>
</feature>
<proteinExistence type="inferred from homology"/>
<evidence type="ECO:0000313" key="10">
    <source>
        <dbReference type="EMBL" id="CAF2032878.1"/>
    </source>
</evidence>